<accession>N2B7G1</accession>
<gene>
    <name evidence="1" type="ORF">C823_00358</name>
</gene>
<dbReference type="STRING" id="1235802.C823_00358"/>
<dbReference type="EMBL" id="AQFT01000010">
    <property type="protein sequence ID" value="EMZ37632.1"/>
    <property type="molecule type" value="Genomic_DNA"/>
</dbReference>
<protein>
    <submittedName>
        <fullName evidence="1">Uncharacterized protein</fullName>
    </submittedName>
</protein>
<sequence>MIRTIYVKNFKCYEELFVECRSLNLLYNYSGVASFTSDK</sequence>
<name>N2B7G1_9FIRM</name>
<comment type="caution">
    <text evidence="1">The sequence shown here is derived from an EMBL/GenBank/DDBJ whole genome shotgun (WGS) entry which is preliminary data.</text>
</comment>
<dbReference type="HOGENOM" id="CLU_3309938_0_0_9"/>
<reference evidence="1 2" key="1">
    <citation type="journal article" date="2014" name="Genome Announc.">
        <title>Draft genome sequences of the altered schaedler flora, a defined bacterial community from gnotobiotic mice.</title>
        <authorList>
            <person name="Wannemuehler M.J."/>
            <person name="Overstreet A.M."/>
            <person name="Ward D.V."/>
            <person name="Phillips G.J."/>
        </authorList>
    </citation>
    <scope>NUCLEOTIDE SEQUENCE [LARGE SCALE GENOMIC DNA]</scope>
    <source>
        <strain evidence="1 2">ASF492</strain>
    </source>
</reference>
<evidence type="ECO:0000313" key="1">
    <source>
        <dbReference type="EMBL" id="EMZ37632.1"/>
    </source>
</evidence>
<organism evidence="1 2">
    <name type="scientific">Eubacterium plexicaudatum ASF492</name>
    <dbReference type="NCBI Taxonomy" id="1235802"/>
    <lineage>
        <taxon>Bacteria</taxon>
        <taxon>Bacillati</taxon>
        <taxon>Bacillota</taxon>
        <taxon>Clostridia</taxon>
        <taxon>Eubacteriales</taxon>
        <taxon>Eubacteriaceae</taxon>
        <taxon>Eubacterium</taxon>
    </lineage>
</organism>
<evidence type="ECO:0000313" key="2">
    <source>
        <dbReference type="Proteomes" id="UP000012589"/>
    </source>
</evidence>
<dbReference type="AlphaFoldDB" id="N2B7G1"/>
<proteinExistence type="predicted"/>
<keyword evidence="2" id="KW-1185">Reference proteome</keyword>
<dbReference type="Proteomes" id="UP000012589">
    <property type="component" value="Unassembled WGS sequence"/>
</dbReference>